<dbReference type="AlphaFoldDB" id="A0A249DZD4"/>
<protein>
    <submittedName>
        <fullName evidence="1">Uncharacterized protein</fullName>
    </submittedName>
</protein>
<reference evidence="1 2" key="2">
    <citation type="submission" date="2017-09" db="EMBL/GenBank/DDBJ databases">
        <title>The genome of whitefly Bemisia tabaci, a global crop pest, provides novel insights into virus transmission, host adaptation and insecticide resistance.</title>
        <authorList>
            <person name="Kaur N."/>
            <person name="Kliot A."/>
            <person name="Pinheiro P.V."/>
            <person name="Luan J."/>
            <person name="Zheng Y."/>
            <person name="Liu W."/>
            <person name="Sun H."/>
            <person name="Yang X."/>
            <person name="Xu Y."/>
            <person name="Luo Y."/>
            <person name="Kruse A."/>
            <person name="Fisher T.W."/>
            <person name="Nelson D.R."/>
            <person name="Elimelech M."/>
            <person name="MacCoss M."/>
            <person name="Johnson R."/>
            <person name="Cohen E."/>
            <person name="Hunter W.B."/>
            <person name="Brown J.K."/>
            <person name="Jander G."/>
            <person name="Cilia M."/>
            <person name="Douglas A.E."/>
            <person name="Ghanim M."/>
            <person name="Simmons A.M."/>
            <person name="Wintermantel W.M."/>
            <person name="Ling K.-S."/>
            <person name="Fei Z."/>
        </authorList>
    </citation>
    <scope>NUCLEOTIDE SEQUENCE [LARGE SCALE GENOMIC DNA]</scope>
    <source>
        <strain evidence="1 2">MEAM1</strain>
    </source>
</reference>
<dbReference type="Proteomes" id="UP000216438">
    <property type="component" value="Chromosome"/>
</dbReference>
<sequence length="85" mass="9787">MSSIGGLKREEAYTDAQGTFLKVQDQLSLMHRNVGRGRTGDLSKIMIFDVDLISQPFRPHLIEFNNRIALNDFLKKSLFCRLFVQ</sequence>
<evidence type="ECO:0000313" key="1">
    <source>
        <dbReference type="EMBL" id="ASX26898.1"/>
    </source>
</evidence>
<reference evidence="2" key="1">
    <citation type="submission" date="2016-06" db="EMBL/GenBank/DDBJ databases">
        <authorList>
            <person name="Chen W."/>
            <person name="Hasegawa D.K."/>
        </authorList>
    </citation>
    <scope>NUCLEOTIDE SEQUENCE [LARGE SCALE GENOMIC DNA]</scope>
    <source>
        <strain evidence="2">MEAM1</strain>
    </source>
</reference>
<accession>A0A249DZD4</accession>
<evidence type="ECO:0000313" key="2">
    <source>
        <dbReference type="Proteomes" id="UP000216438"/>
    </source>
</evidence>
<dbReference type="EMBL" id="CP016303">
    <property type="protein sequence ID" value="ASX26898.1"/>
    <property type="molecule type" value="Genomic_DNA"/>
</dbReference>
<organism evidence="1 2">
    <name type="scientific">Candidatus Hamiltonella defensa</name>
    <name type="common">Bemisia tabaci</name>
    <dbReference type="NCBI Taxonomy" id="672795"/>
    <lineage>
        <taxon>Bacteria</taxon>
        <taxon>Pseudomonadati</taxon>
        <taxon>Pseudomonadota</taxon>
        <taxon>Gammaproteobacteria</taxon>
        <taxon>Enterobacterales</taxon>
        <taxon>Enterobacteriaceae</taxon>
        <taxon>aphid secondary symbionts</taxon>
        <taxon>Candidatus Williamhamiltonella</taxon>
    </lineage>
</organism>
<name>A0A249DZD4_9ENTR</name>
<gene>
    <name evidence="1" type="ORF">BA171_07840</name>
</gene>
<proteinExistence type="predicted"/>